<organism evidence="2 3">
    <name type="scientific">Lithospermum erythrorhizon</name>
    <name type="common">Purple gromwell</name>
    <name type="synonym">Lithospermum officinale var. erythrorhizon</name>
    <dbReference type="NCBI Taxonomy" id="34254"/>
    <lineage>
        <taxon>Eukaryota</taxon>
        <taxon>Viridiplantae</taxon>
        <taxon>Streptophyta</taxon>
        <taxon>Embryophyta</taxon>
        <taxon>Tracheophyta</taxon>
        <taxon>Spermatophyta</taxon>
        <taxon>Magnoliopsida</taxon>
        <taxon>eudicotyledons</taxon>
        <taxon>Gunneridae</taxon>
        <taxon>Pentapetalae</taxon>
        <taxon>asterids</taxon>
        <taxon>lamiids</taxon>
        <taxon>Boraginales</taxon>
        <taxon>Boraginaceae</taxon>
        <taxon>Boraginoideae</taxon>
        <taxon>Lithospermeae</taxon>
        <taxon>Lithospermum</taxon>
    </lineage>
</organism>
<evidence type="ECO:0000313" key="2">
    <source>
        <dbReference type="EMBL" id="GAA0172144.1"/>
    </source>
</evidence>
<reference evidence="2 3" key="1">
    <citation type="submission" date="2024-01" db="EMBL/GenBank/DDBJ databases">
        <title>The complete chloroplast genome sequence of Lithospermum erythrorhizon: insights into the phylogenetic relationship among Boraginaceae species and the maternal lineages of purple gromwells.</title>
        <authorList>
            <person name="Okada T."/>
            <person name="Watanabe K."/>
        </authorList>
    </citation>
    <scope>NUCLEOTIDE SEQUENCE [LARGE SCALE GENOMIC DNA]</scope>
</reference>
<evidence type="ECO:0000256" key="1">
    <source>
        <dbReference type="SAM" id="MobiDB-lite"/>
    </source>
</evidence>
<accession>A0AAV3R6Y3</accession>
<keyword evidence="3" id="KW-1185">Reference proteome</keyword>
<sequence length="68" mass="7315">MSIASCFAPRVVPILNTLVGSPSSKGTLQISLYGRPFLRLYLEPEGSTHSDPEVPLASLTRIQPPPLP</sequence>
<feature type="region of interest" description="Disordered" evidence="1">
    <location>
        <begin position="44"/>
        <end position="68"/>
    </location>
</feature>
<comment type="caution">
    <text evidence="2">The sequence shown here is derived from an EMBL/GenBank/DDBJ whole genome shotgun (WGS) entry which is preliminary data.</text>
</comment>
<name>A0AAV3R6Y3_LITER</name>
<evidence type="ECO:0000313" key="3">
    <source>
        <dbReference type="Proteomes" id="UP001454036"/>
    </source>
</evidence>
<protein>
    <submittedName>
        <fullName evidence="2">Uncharacterized protein</fullName>
    </submittedName>
</protein>
<proteinExistence type="predicted"/>
<dbReference type="AlphaFoldDB" id="A0AAV3R6Y3"/>
<dbReference type="EMBL" id="BAABME010025442">
    <property type="protein sequence ID" value="GAA0172144.1"/>
    <property type="molecule type" value="Genomic_DNA"/>
</dbReference>
<gene>
    <name evidence="2" type="ORF">LIER_41284</name>
</gene>
<dbReference type="Proteomes" id="UP001454036">
    <property type="component" value="Unassembled WGS sequence"/>
</dbReference>